<evidence type="ECO:0000313" key="3">
    <source>
        <dbReference type="EMBL" id="OEE57711.1"/>
    </source>
</evidence>
<feature type="domain" description="Luciferase" evidence="2">
    <location>
        <begin position="104"/>
        <end position="168"/>
    </location>
</feature>
<dbReference type="AlphaFoldDB" id="A0A1E5BWT4"/>
<gene>
    <name evidence="3" type="ORF">A1OK_17275</name>
</gene>
<feature type="signal peptide" evidence="1">
    <location>
        <begin position="1"/>
        <end position="25"/>
    </location>
</feature>
<protein>
    <submittedName>
        <fullName evidence="3">Phospholipase</fullName>
    </submittedName>
</protein>
<evidence type="ECO:0000256" key="1">
    <source>
        <dbReference type="SAM" id="SignalP"/>
    </source>
</evidence>
<feature type="chain" id="PRO_5009172108" evidence="1">
    <location>
        <begin position="26"/>
        <end position="184"/>
    </location>
</feature>
<dbReference type="PANTHER" id="PTHR38695:SF1">
    <property type="entry name" value="AMINO ACID PERMEASE_ SLC12A DOMAIN-CONTAINING PROTEIN"/>
    <property type="match status" value="1"/>
</dbReference>
<dbReference type="EMBL" id="AJWN02000107">
    <property type="protein sequence ID" value="OEE57711.1"/>
    <property type="molecule type" value="Genomic_DNA"/>
</dbReference>
<dbReference type="InterPro" id="IPR040841">
    <property type="entry name" value="Luciferase_dom"/>
</dbReference>
<comment type="caution">
    <text evidence="3">The sequence shown here is derived from an EMBL/GenBank/DDBJ whole genome shotgun (WGS) entry which is preliminary data.</text>
</comment>
<proteinExistence type="predicted"/>
<accession>A0A1E5BWT4</accession>
<dbReference type="Pfam" id="PF17648">
    <property type="entry name" value="Luciferase"/>
    <property type="match status" value="1"/>
</dbReference>
<evidence type="ECO:0000313" key="4">
    <source>
        <dbReference type="Proteomes" id="UP000095039"/>
    </source>
</evidence>
<reference evidence="3 4" key="1">
    <citation type="journal article" date="2012" name="Science">
        <title>Ecological populations of bacteria act as socially cohesive units of antibiotic production and resistance.</title>
        <authorList>
            <person name="Cordero O.X."/>
            <person name="Wildschutte H."/>
            <person name="Kirkup B."/>
            <person name="Proehl S."/>
            <person name="Ngo L."/>
            <person name="Hussain F."/>
            <person name="Le Roux F."/>
            <person name="Mincer T."/>
            <person name="Polz M.F."/>
        </authorList>
    </citation>
    <scope>NUCLEOTIDE SEQUENCE [LARGE SCALE GENOMIC DNA]</scope>
    <source>
        <strain evidence="3 4">FF-454</strain>
    </source>
</reference>
<dbReference type="InterPro" id="IPR048273">
    <property type="entry name" value="Luciferase"/>
</dbReference>
<keyword evidence="1" id="KW-0732">Signal</keyword>
<dbReference type="Proteomes" id="UP000095039">
    <property type="component" value="Unassembled WGS sequence"/>
</dbReference>
<keyword evidence="4" id="KW-1185">Reference proteome</keyword>
<dbReference type="RefSeq" id="WP_016958870.1">
    <property type="nucleotide sequence ID" value="NZ_AJWN02000107.1"/>
</dbReference>
<dbReference type="PANTHER" id="PTHR38695">
    <property type="entry name" value="AMINO ACID PERMEASE_ SLC12A DOMAIN-CONTAINING PROTEIN"/>
    <property type="match status" value="1"/>
</dbReference>
<sequence>MCTKRKISALFALFLSALFIGTAFAAELERLPARTSPVPATTNSVPHVQLGGESNPAFLAELMTRVSRVQGIEIRDTMISMPGASGFWVSEHLELANPQAIVGGREFAHMHPDGSLHASLSPTKASEAVNAGWATYHPWAKKRKGWEGFVMIYTPTTDAEVNVVYQLVLTSFDYVTGQKLSSLK</sequence>
<name>A0A1E5BWT4_9GAMM</name>
<organism evidence="3 4">
    <name type="scientific">Enterovibrio norvegicus FF-454</name>
    <dbReference type="NCBI Taxonomy" id="1185651"/>
    <lineage>
        <taxon>Bacteria</taxon>
        <taxon>Pseudomonadati</taxon>
        <taxon>Pseudomonadota</taxon>
        <taxon>Gammaproteobacteria</taxon>
        <taxon>Vibrionales</taxon>
        <taxon>Vibrionaceae</taxon>
        <taxon>Enterovibrio</taxon>
    </lineage>
</organism>
<evidence type="ECO:0000259" key="2">
    <source>
        <dbReference type="Pfam" id="PF17648"/>
    </source>
</evidence>